<dbReference type="VEuPathDB" id="AmoebaDB:FDP41_000307"/>
<name>A0A6A5CGF6_NAEFO</name>
<evidence type="ECO:0000313" key="3">
    <source>
        <dbReference type="Proteomes" id="UP000444721"/>
    </source>
</evidence>
<dbReference type="VEuPathDB" id="AmoebaDB:NfTy_000200"/>
<dbReference type="OrthoDB" id="565040at2759"/>
<evidence type="ECO:0000313" key="2">
    <source>
        <dbReference type="EMBL" id="KAF0984408.1"/>
    </source>
</evidence>
<dbReference type="PANTHER" id="PTHR35748">
    <property type="entry name" value="OS05G0358400 PROTEIN"/>
    <property type="match status" value="1"/>
</dbReference>
<comment type="caution">
    <text evidence="2">The sequence shown here is derived from an EMBL/GenBank/DDBJ whole genome shotgun (WGS) entry which is preliminary data.</text>
</comment>
<reference evidence="2 3" key="1">
    <citation type="journal article" date="2019" name="Sci. Rep.">
        <title>Nanopore sequencing improves the draft genome of the human pathogenic amoeba Naegleria fowleri.</title>
        <authorList>
            <person name="Liechti N."/>
            <person name="Schurch N."/>
            <person name="Bruggmann R."/>
            <person name="Wittwer M."/>
        </authorList>
    </citation>
    <scope>NUCLEOTIDE SEQUENCE [LARGE SCALE GENOMIC DNA]</scope>
    <source>
        <strain evidence="2 3">ATCC 30894</strain>
    </source>
</reference>
<organism evidence="2 3">
    <name type="scientific">Naegleria fowleri</name>
    <name type="common">Brain eating amoeba</name>
    <dbReference type="NCBI Taxonomy" id="5763"/>
    <lineage>
        <taxon>Eukaryota</taxon>
        <taxon>Discoba</taxon>
        <taxon>Heterolobosea</taxon>
        <taxon>Tetramitia</taxon>
        <taxon>Eutetramitia</taxon>
        <taxon>Vahlkampfiidae</taxon>
        <taxon>Naegleria</taxon>
    </lineage>
</organism>
<feature type="region of interest" description="Disordered" evidence="1">
    <location>
        <begin position="1"/>
        <end position="24"/>
    </location>
</feature>
<dbReference type="EMBL" id="VFQX01000002">
    <property type="protein sequence ID" value="KAF0984408.1"/>
    <property type="molecule type" value="Genomic_DNA"/>
</dbReference>
<dbReference type="GeneID" id="68107525"/>
<dbReference type="PANTHER" id="PTHR35748:SF1">
    <property type="entry name" value="OS05G0358400 PROTEIN"/>
    <property type="match status" value="1"/>
</dbReference>
<proteinExistence type="predicted"/>
<gene>
    <name evidence="2" type="ORF">FDP41_000307</name>
</gene>
<evidence type="ECO:0000256" key="1">
    <source>
        <dbReference type="SAM" id="MobiDB-lite"/>
    </source>
</evidence>
<accession>A0A6A5CGF6</accession>
<dbReference type="RefSeq" id="XP_044569121.1">
    <property type="nucleotide sequence ID" value="XM_044706333.1"/>
</dbReference>
<protein>
    <submittedName>
        <fullName evidence="2">Uncharacterized protein</fullName>
    </submittedName>
</protein>
<dbReference type="Proteomes" id="UP000444721">
    <property type="component" value="Unassembled WGS sequence"/>
</dbReference>
<keyword evidence="3" id="KW-1185">Reference proteome</keyword>
<dbReference type="VEuPathDB" id="AmoebaDB:NF0099230"/>
<dbReference type="AlphaFoldDB" id="A0A6A5CGF6"/>
<sequence length="539" mass="61384">MNPSTATSDRITTHSSSDCGGSNVSKIHPQTAVLVSTSSTTYHREGHTIFKKDVFNNSSFGEATCGCFGCHTEHSPIDRKEENEKQLSSLPISEQVTRHISTHSTTTTATTHSTTLITAPPMTEKGKEFCLMLIDRLLEESDLKIKSLHSKGGVGHLNEDASCQSNIKFKSLHSKGGEDASCQSNIQDPLNNISRCCCCCDNKESISNQWMSTITREHWPQYITICGIGSLMSEKSAKRTFPELHNFRKVIVKGHLRTFNLVAISSLPFGDLEKRKVASVAAASYDEVDDKVCQKIIERQQKHYEKIGNLKKRQQIQRAQDIEMYCTAFEVPLSEEIWYAFMTREHRYRLKFVTLDQEFKNNTFVTSCYCARGTCGIFTDKDHSCGCCNCSVTFQNQLVSCGCKALMCCQYNDDLYKTERCVTYENEYHERVARHYSGRIWYHTKDVYLERQECTTTCPTIINETSVTSHSKPNMEIPIKPISKYLDLCLNAALELGPDVLQNFMYTSILADGQTLMEDYVKTEEPELYEKYSKYYYYM</sequence>